<dbReference type="InterPro" id="IPR004107">
    <property type="entry name" value="Integrase_SAM-like_N"/>
</dbReference>
<evidence type="ECO:0000259" key="6">
    <source>
        <dbReference type="PROSITE" id="PS51898"/>
    </source>
</evidence>
<dbReference type="RefSeq" id="WP_181755323.1">
    <property type="nucleotide sequence ID" value="NZ_DAMCVE010000002.1"/>
</dbReference>
<keyword evidence="9" id="KW-1185">Reference proteome</keyword>
<dbReference type="InterPro" id="IPR002104">
    <property type="entry name" value="Integrase_catalytic"/>
</dbReference>
<dbReference type="GO" id="GO:0015074">
    <property type="term" value="P:DNA integration"/>
    <property type="evidence" value="ECO:0007669"/>
    <property type="project" value="UniProtKB-KW"/>
</dbReference>
<evidence type="ECO:0000259" key="7">
    <source>
        <dbReference type="PROSITE" id="PS51900"/>
    </source>
</evidence>
<dbReference type="Gene3D" id="1.10.443.10">
    <property type="entry name" value="Intergrase catalytic core"/>
    <property type="match status" value="1"/>
</dbReference>
<evidence type="ECO:0000313" key="8">
    <source>
        <dbReference type="EMBL" id="MBA4608528.1"/>
    </source>
</evidence>
<dbReference type="Proteomes" id="UP000550354">
    <property type="component" value="Unassembled WGS sequence"/>
</dbReference>
<dbReference type="PROSITE" id="PS51898">
    <property type="entry name" value="TYR_RECOMBINASE"/>
    <property type="match status" value="1"/>
</dbReference>
<comment type="caution">
    <text evidence="8">The sequence shown here is derived from an EMBL/GenBank/DDBJ whole genome shotgun (WGS) entry which is preliminary data.</text>
</comment>
<dbReference type="InterPro" id="IPR010998">
    <property type="entry name" value="Integrase_recombinase_N"/>
</dbReference>
<dbReference type="CDD" id="cd01189">
    <property type="entry name" value="INT_ICEBs1_C_like"/>
    <property type="match status" value="1"/>
</dbReference>
<dbReference type="PANTHER" id="PTHR30349">
    <property type="entry name" value="PHAGE INTEGRASE-RELATED"/>
    <property type="match status" value="1"/>
</dbReference>
<evidence type="ECO:0000256" key="5">
    <source>
        <dbReference type="PROSITE-ProRule" id="PRU01248"/>
    </source>
</evidence>
<protein>
    <submittedName>
        <fullName evidence="8">Site-specific integrase</fullName>
    </submittedName>
</protein>
<dbReference type="GO" id="GO:0006310">
    <property type="term" value="P:DNA recombination"/>
    <property type="evidence" value="ECO:0007669"/>
    <property type="project" value="UniProtKB-KW"/>
</dbReference>
<organism evidence="8 9">
    <name type="scientific">Aeromicrobium phoceense</name>
    <dbReference type="NCBI Taxonomy" id="2754045"/>
    <lineage>
        <taxon>Bacteria</taxon>
        <taxon>Bacillati</taxon>
        <taxon>Actinomycetota</taxon>
        <taxon>Actinomycetes</taxon>
        <taxon>Propionibacteriales</taxon>
        <taxon>Nocardioidaceae</taxon>
        <taxon>Aeromicrobium</taxon>
    </lineage>
</organism>
<gene>
    <name evidence="8" type="ORF">H1W00_08585</name>
</gene>
<dbReference type="PANTHER" id="PTHR30349:SF64">
    <property type="entry name" value="PROPHAGE INTEGRASE INTD-RELATED"/>
    <property type="match status" value="1"/>
</dbReference>
<sequence>MATIEKRIRNGETSYRARYRTPAGVQRSKVFTRKIDAERFLTTVEAAKLTGAFIDPALSKATVREWAHQWLDGQAHVKPTTYARYEGIVRKHLDPVWGHVPLGKVTHADVQAWITAVSKSHSPSSVRKMHRVLSLVLDMAVKDGRLVRNVAKGVNLPRPIKHEHRYLTHAQVDALADAIAHPTDVSKHVPLADRQRDTYRLIVLFLAYTGLRWGEMAALRVGRLQFARRRAVIIESVTPVAGQGLVWGTPKTHQRREVPIPRFLLADLEAHVHGKTSDQLVFTGVRGGEVLRVSTFSAALATAAQAIGVPGLHPHELRHTAASLAIAAGADVKVVQQMLGHASATMTMDTYGHLFEDRLDEISDAMDAAREANRYRLASAAQLGVSEPNSPGSEDRR</sequence>
<evidence type="ECO:0000313" key="9">
    <source>
        <dbReference type="Proteomes" id="UP000550354"/>
    </source>
</evidence>
<dbReference type="Gene3D" id="1.10.150.130">
    <property type="match status" value="1"/>
</dbReference>
<feature type="domain" description="Core-binding (CB)" evidence="7">
    <location>
        <begin position="61"/>
        <end position="141"/>
    </location>
</feature>
<dbReference type="InterPro" id="IPR013762">
    <property type="entry name" value="Integrase-like_cat_sf"/>
</dbReference>
<dbReference type="Pfam" id="PF14659">
    <property type="entry name" value="Phage_int_SAM_3"/>
    <property type="match status" value="1"/>
</dbReference>
<evidence type="ECO:0000256" key="1">
    <source>
        <dbReference type="ARBA" id="ARBA00008857"/>
    </source>
</evidence>
<dbReference type="GO" id="GO:0003677">
    <property type="term" value="F:DNA binding"/>
    <property type="evidence" value="ECO:0007669"/>
    <property type="project" value="UniProtKB-UniRule"/>
</dbReference>
<dbReference type="InterPro" id="IPR011010">
    <property type="entry name" value="DNA_brk_join_enz"/>
</dbReference>
<dbReference type="InterPro" id="IPR044068">
    <property type="entry name" value="CB"/>
</dbReference>
<dbReference type="InterPro" id="IPR050090">
    <property type="entry name" value="Tyrosine_recombinase_XerCD"/>
</dbReference>
<dbReference type="Pfam" id="PF00589">
    <property type="entry name" value="Phage_integrase"/>
    <property type="match status" value="1"/>
</dbReference>
<reference evidence="8 9" key="1">
    <citation type="submission" date="2020-07" db="EMBL/GenBank/DDBJ databases">
        <title>Draft genome and description of Aeromicrobium phoceense strain Marseille-Q0843 isolated from healthy skin swab.</title>
        <authorList>
            <person name="Boxberger M."/>
            <person name="La Scola B."/>
        </authorList>
    </citation>
    <scope>NUCLEOTIDE SEQUENCE [LARGE SCALE GENOMIC DNA]</scope>
    <source>
        <strain evidence="8 9">Marseille-Q0843</strain>
    </source>
</reference>
<evidence type="ECO:0000256" key="4">
    <source>
        <dbReference type="ARBA" id="ARBA00023172"/>
    </source>
</evidence>
<name>A0A838XID6_9ACTN</name>
<feature type="domain" description="Tyr recombinase" evidence="6">
    <location>
        <begin position="162"/>
        <end position="364"/>
    </location>
</feature>
<comment type="similarity">
    <text evidence="1">Belongs to the 'phage' integrase family.</text>
</comment>
<evidence type="ECO:0000256" key="3">
    <source>
        <dbReference type="ARBA" id="ARBA00023125"/>
    </source>
</evidence>
<keyword evidence="4" id="KW-0233">DNA recombination</keyword>
<dbReference type="SUPFAM" id="SSF56349">
    <property type="entry name" value="DNA breaking-rejoining enzymes"/>
    <property type="match status" value="1"/>
</dbReference>
<evidence type="ECO:0000256" key="2">
    <source>
        <dbReference type="ARBA" id="ARBA00022908"/>
    </source>
</evidence>
<keyword evidence="3 5" id="KW-0238">DNA-binding</keyword>
<dbReference type="EMBL" id="JACEOG010000001">
    <property type="protein sequence ID" value="MBA4608528.1"/>
    <property type="molecule type" value="Genomic_DNA"/>
</dbReference>
<accession>A0A838XID6</accession>
<dbReference type="AlphaFoldDB" id="A0A838XID6"/>
<dbReference type="PROSITE" id="PS51900">
    <property type="entry name" value="CB"/>
    <property type="match status" value="1"/>
</dbReference>
<keyword evidence="2" id="KW-0229">DNA integration</keyword>
<proteinExistence type="inferred from homology"/>